<dbReference type="InterPro" id="IPR054289">
    <property type="entry name" value="DUF7025"/>
</dbReference>
<evidence type="ECO:0000259" key="2">
    <source>
        <dbReference type="SMART" id="SM00382"/>
    </source>
</evidence>
<dbReference type="PANTHER" id="PTHR46411:SF3">
    <property type="entry name" value="AAA+ ATPASE DOMAIN-CONTAINING PROTEIN"/>
    <property type="match status" value="1"/>
</dbReference>
<feature type="region of interest" description="Disordered" evidence="1">
    <location>
        <begin position="1"/>
        <end position="72"/>
    </location>
</feature>
<dbReference type="Proteomes" id="UP000272025">
    <property type="component" value="Unassembled WGS sequence"/>
</dbReference>
<protein>
    <recommendedName>
        <fullName evidence="2">AAA+ ATPase domain-containing protein</fullName>
    </recommendedName>
</protein>
<feature type="compositionally biased region" description="Polar residues" evidence="1">
    <location>
        <begin position="1052"/>
        <end position="1083"/>
    </location>
</feature>
<evidence type="ECO:0000256" key="1">
    <source>
        <dbReference type="SAM" id="MobiDB-lite"/>
    </source>
</evidence>
<dbReference type="Gene3D" id="3.40.50.300">
    <property type="entry name" value="P-loop containing nucleotide triphosphate hydrolases"/>
    <property type="match status" value="1"/>
</dbReference>
<dbReference type="PANTHER" id="PTHR46411">
    <property type="entry name" value="FAMILY ATPASE, PUTATIVE-RELATED"/>
    <property type="match status" value="1"/>
</dbReference>
<feature type="region of interest" description="Disordered" evidence="1">
    <location>
        <begin position="968"/>
        <end position="1192"/>
    </location>
</feature>
<feature type="compositionally biased region" description="Basic and acidic residues" evidence="1">
    <location>
        <begin position="287"/>
        <end position="310"/>
    </location>
</feature>
<dbReference type="GO" id="GO:0016887">
    <property type="term" value="F:ATP hydrolysis activity"/>
    <property type="evidence" value="ECO:0007669"/>
    <property type="project" value="InterPro"/>
</dbReference>
<gene>
    <name evidence="3" type="ORF">SODALDRAFT_327228</name>
</gene>
<reference evidence="3 4" key="1">
    <citation type="journal article" date="2018" name="Mol. Ecol.">
        <title>The obligate alkalophilic soda-lake fungus Sodiomyces alkalinus has shifted to a protein diet.</title>
        <authorList>
            <person name="Grum-Grzhimaylo A.A."/>
            <person name="Falkoski D.L."/>
            <person name="van den Heuvel J."/>
            <person name="Valero-Jimenez C.A."/>
            <person name="Min B."/>
            <person name="Choi I.G."/>
            <person name="Lipzen A."/>
            <person name="Daum C.G."/>
            <person name="Aanen D.K."/>
            <person name="Tsang A."/>
            <person name="Henrissat B."/>
            <person name="Bilanenko E.N."/>
            <person name="de Vries R.P."/>
            <person name="van Kan J.A.L."/>
            <person name="Grigoriev I.V."/>
            <person name="Debets A.J.M."/>
        </authorList>
    </citation>
    <scope>NUCLEOTIDE SEQUENCE [LARGE SCALE GENOMIC DNA]</scope>
    <source>
        <strain evidence="3 4">F11</strain>
    </source>
</reference>
<feature type="compositionally biased region" description="Low complexity" evidence="1">
    <location>
        <begin position="243"/>
        <end position="261"/>
    </location>
</feature>
<proteinExistence type="predicted"/>
<dbReference type="SMART" id="SM00382">
    <property type="entry name" value="AAA"/>
    <property type="match status" value="1"/>
</dbReference>
<dbReference type="InterPro" id="IPR056599">
    <property type="entry name" value="AAA_lid_fung"/>
</dbReference>
<dbReference type="SUPFAM" id="SSF52540">
    <property type="entry name" value="P-loop containing nucleoside triphosphate hydrolases"/>
    <property type="match status" value="1"/>
</dbReference>
<sequence length="1192" mass="134520">MSNSRNEEVKNGSEAGDIKQESPSPDQNEDQKALRASRLHARISNLEQRVGDIEVRGSDESETEENEDEKDVDLKFPESVIPKVRWCNWHQFKNRYSEEEGSYAIEVLMAHPAFPQEVLKESHRRAPTEAKKESISALMRENITRREGTTYSAKEWIARVRIQSPVVLQALSKISSLPKAWESRPHTFASPFRHLMYNQDKMKNELAVVESMQQQQQQQRQRKSVSRSTSSASAYVEQKTTDRSTTSSESSSDSGSQSSATEPENENDANTDTITPMTADEDDDDESGKRDGTCSDDKVDGNEKKSEKENQNQNEDEDEHPWAEHYRKPGSLEEMRCYVDFVEEHLMPLYRRFDDVDPTKPYKIRHKELWNIFRFGEVLYYPPPPADLLTSLSKETRDELTGRHKLWRVYKLLPPRIDCDEAGEFQVDTDSSALPANMQVWCYYIDHDGKDWGAMTDIIRIYEYPGEKDVRELDIYPLRFHADREKILREAKELGQKVVASTEQKHVAYNGWTVIKDPLSNPYQTASGTDMTSPDHIDSHIVIDAREAFNVFPSWAPTFETYSEYGIQTSTVTDKYAVHTWADAKRTTALGKLSEIVVDDDDTDSFEYNVNLKGDRFIRQSGNDKPPLSPHATFEGDDFALLPPRVFAYALRERKFFPVDVRNVQPVAEQLDAFQYLQIEESHRRMITSLTSAHFRKKAIEKKTGRIVTQDIIRGKGRGIVILLHGSPGIGKTATAEAVSLAHKKPLFPITCGDLGFTPQSVESSLGEIFRLAHLWDCVLLLDEADVFLSQRTKEDLQRNALVSVFLRILEYYNGILFLTTNRPGTLDEAVKSRVHVSLYYKPLGVRETENIFKMNIDRLEETEKILSDAGGDQPLYIFKDQILAFAREHYWRHQHGMGRWNGRQIRNAFLIAASLAHNDAEEHPGAQKQLKASHFQLVEDATLNFDQFRAQVLGKVDGEIALEREERFDGFQPAPVPERQAYYGPPDHMHASRGAPYGAANRHEYRRPPMPGHQQGYPSPPPPSHAHAHGGGGGGSGGAATSPYSGAHTRYGSQQQQLHAPSSYNPQTPTTSRAGLTPSPSHVSGPGTDAASAEYRYGSWGPQEHGYGQQEAPHNGPYQQHPPYDRDPAAPRGPPGADGPPSRYDTPSHAPTRATPHPGPEHTPGHNRSVSRGREYFSPSPGMEPTPPQGY</sequence>
<organism evidence="3 4">
    <name type="scientific">Sodiomyces alkalinus (strain CBS 110278 / VKM F-3762 / F11)</name>
    <name type="common">Alkaliphilic filamentous fungus</name>
    <dbReference type="NCBI Taxonomy" id="1314773"/>
    <lineage>
        <taxon>Eukaryota</taxon>
        <taxon>Fungi</taxon>
        <taxon>Dikarya</taxon>
        <taxon>Ascomycota</taxon>
        <taxon>Pezizomycotina</taxon>
        <taxon>Sordariomycetes</taxon>
        <taxon>Hypocreomycetidae</taxon>
        <taxon>Glomerellales</taxon>
        <taxon>Plectosphaerellaceae</taxon>
        <taxon>Sodiomyces</taxon>
    </lineage>
</organism>
<name>A0A3N2Q8G4_SODAK</name>
<feature type="domain" description="AAA+ ATPase" evidence="2">
    <location>
        <begin position="718"/>
        <end position="845"/>
    </location>
</feature>
<dbReference type="GO" id="GO:0005524">
    <property type="term" value="F:ATP binding"/>
    <property type="evidence" value="ECO:0007669"/>
    <property type="project" value="InterPro"/>
</dbReference>
<dbReference type="RefSeq" id="XP_028470869.1">
    <property type="nucleotide sequence ID" value="XM_028610374.1"/>
</dbReference>
<dbReference type="Pfam" id="PF22942">
    <property type="entry name" value="DUF7025"/>
    <property type="match status" value="1"/>
</dbReference>
<dbReference type="Pfam" id="PF00004">
    <property type="entry name" value="AAA"/>
    <property type="match status" value="1"/>
</dbReference>
<feature type="compositionally biased region" description="Gly residues" evidence="1">
    <location>
        <begin position="1030"/>
        <end position="1039"/>
    </location>
</feature>
<dbReference type="OrthoDB" id="10042665at2759"/>
<feature type="compositionally biased region" description="Acidic residues" evidence="1">
    <location>
        <begin position="60"/>
        <end position="71"/>
    </location>
</feature>
<dbReference type="AlphaFoldDB" id="A0A3N2Q8G4"/>
<feature type="region of interest" description="Disordered" evidence="1">
    <location>
        <begin position="208"/>
        <end position="327"/>
    </location>
</feature>
<dbReference type="STRING" id="1314773.A0A3N2Q8G4"/>
<dbReference type="Pfam" id="PF23232">
    <property type="entry name" value="AAA_lid_13"/>
    <property type="match status" value="1"/>
</dbReference>
<dbReference type="GeneID" id="39578852"/>
<evidence type="ECO:0000313" key="4">
    <source>
        <dbReference type="Proteomes" id="UP000272025"/>
    </source>
</evidence>
<dbReference type="InterPro" id="IPR003593">
    <property type="entry name" value="AAA+_ATPase"/>
</dbReference>
<evidence type="ECO:0000313" key="3">
    <source>
        <dbReference type="EMBL" id="ROT43063.1"/>
    </source>
</evidence>
<dbReference type="InterPro" id="IPR027417">
    <property type="entry name" value="P-loop_NTPase"/>
</dbReference>
<feature type="compositionally biased region" description="Basic and acidic residues" evidence="1">
    <location>
        <begin position="49"/>
        <end position="59"/>
    </location>
</feature>
<feature type="compositionally biased region" description="Pro residues" evidence="1">
    <location>
        <begin position="1183"/>
        <end position="1192"/>
    </location>
</feature>
<keyword evidence="4" id="KW-1185">Reference proteome</keyword>
<feature type="compositionally biased region" description="Basic and acidic residues" evidence="1">
    <location>
        <begin position="1"/>
        <end position="20"/>
    </location>
</feature>
<dbReference type="EMBL" id="ML119051">
    <property type="protein sequence ID" value="ROT43063.1"/>
    <property type="molecule type" value="Genomic_DNA"/>
</dbReference>
<accession>A0A3N2Q8G4</accession>
<dbReference type="CDD" id="cd19481">
    <property type="entry name" value="RecA-like_protease"/>
    <property type="match status" value="1"/>
</dbReference>
<dbReference type="InterPro" id="IPR003959">
    <property type="entry name" value="ATPase_AAA_core"/>
</dbReference>